<evidence type="ECO:0000313" key="1">
    <source>
        <dbReference type="EMBL" id="GIY50334.1"/>
    </source>
</evidence>
<organism evidence="1 2">
    <name type="scientific">Caerostris extrusa</name>
    <name type="common">Bark spider</name>
    <name type="synonym">Caerostris bankana</name>
    <dbReference type="NCBI Taxonomy" id="172846"/>
    <lineage>
        <taxon>Eukaryota</taxon>
        <taxon>Metazoa</taxon>
        <taxon>Ecdysozoa</taxon>
        <taxon>Arthropoda</taxon>
        <taxon>Chelicerata</taxon>
        <taxon>Arachnida</taxon>
        <taxon>Araneae</taxon>
        <taxon>Araneomorphae</taxon>
        <taxon>Entelegynae</taxon>
        <taxon>Araneoidea</taxon>
        <taxon>Araneidae</taxon>
        <taxon>Caerostris</taxon>
    </lineage>
</organism>
<name>A0AAV4TYH0_CAEEX</name>
<gene>
    <name evidence="1" type="ORF">CEXT_63711</name>
</gene>
<comment type="caution">
    <text evidence="1">The sequence shown here is derived from an EMBL/GenBank/DDBJ whole genome shotgun (WGS) entry which is preliminary data.</text>
</comment>
<reference evidence="1 2" key="1">
    <citation type="submission" date="2021-06" db="EMBL/GenBank/DDBJ databases">
        <title>Caerostris extrusa draft genome.</title>
        <authorList>
            <person name="Kono N."/>
            <person name="Arakawa K."/>
        </authorList>
    </citation>
    <scope>NUCLEOTIDE SEQUENCE [LARGE SCALE GENOMIC DNA]</scope>
</reference>
<accession>A0AAV4TYH0</accession>
<dbReference type="AlphaFoldDB" id="A0AAV4TYH0"/>
<dbReference type="Proteomes" id="UP001054945">
    <property type="component" value="Unassembled WGS sequence"/>
</dbReference>
<evidence type="ECO:0000313" key="2">
    <source>
        <dbReference type="Proteomes" id="UP001054945"/>
    </source>
</evidence>
<dbReference type="EMBL" id="BPLR01011967">
    <property type="protein sequence ID" value="GIY50334.1"/>
    <property type="molecule type" value="Genomic_DNA"/>
</dbReference>
<keyword evidence="2" id="KW-1185">Reference proteome</keyword>
<protein>
    <submittedName>
        <fullName evidence="1">Uncharacterized protein</fullName>
    </submittedName>
</protein>
<proteinExistence type="predicted"/>
<sequence length="92" mass="10582">MQRAKSEAMPQRFQKFTVRFNASQRTPAQPKSHFSFSTFSFHLKSHTLLYFNHSTLFFAALGSRIKETVVARWRSSPAQGNRTPGKEEIGTF</sequence>